<dbReference type="PANTHER" id="PTHR33751:SF9">
    <property type="entry name" value="CYTOCHROME C4"/>
    <property type="match status" value="1"/>
</dbReference>
<reference evidence="9" key="1">
    <citation type="journal article" date="2021" name="Front. Microbiol.">
        <title>Comprehensive Comparative Genomics and Phenotyping of Methylobacterium Species.</title>
        <authorList>
            <person name="Alessa O."/>
            <person name="Ogura Y."/>
            <person name="Fujitani Y."/>
            <person name="Takami H."/>
            <person name="Hayashi T."/>
            <person name="Sahin N."/>
            <person name="Tani A."/>
        </authorList>
    </citation>
    <scope>NUCLEOTIDE SEQUENCE</scope>
    <source>
        <strain evidence="9">DSM 17168</strain>
    </source>
</reference>
<evidence type="ECO:0000256" key="5">
    <source>
        <dbReference type="ARBA" id="ARBA00023004"/>
    </source>
</evidence>
<reference evidence="9" key="2">
    <citation type="submission" date="2021-08" db="EMBL/GenBank/DDBJ databases">
        <authorList>
            <person name="Tani A."/>
            <person name="Ola A."/>
            <person name="Ogura Y."/>
            <person name="Katsura K."/>
            <person name="Hayashi T."/>
        </authorList>
    </citation>
    <scope>NUCLEOTIDE SEQUENCE</scope>
    <source>
        <strain evidence="9">DSM 17168</strain>
    </source>
</reference>
<dbReference type="RefSeq" id="WP_238235493.1">
    <property type="nucleotide sequence ID" value="NZ_BPQQ01000029.1"/>
</dbReference>
<dbReference type="SUPFAM" id="SSF46626">
    <property type="entry name" value="Cytochrome c"/>
    <property type="match status" value="1"/>
</dbReference>
<keyword evidence="2 6" id="KW-0349">Heme</keyword>
<dbReference type="PANTHER" id="PTHR33751">
    <property type="entry name" value="CBB3-TYPE CYTOCHROME C OXIDASE SUBUNIT FIXP"/>
    <property type="match status" value="1"/>
</dbReference>
<gene>
    <name evidence="9" type="ORF">GMJLKIPL_2532</name>
</gene>
<keyword evidence="1" id="KW-0813">Transport</keyword>
<evidence type="ECO:0000313" key="9">
    <source>
        <dbReference type="EMBL" id="GJE00609.1"/>
    </source>
</evidence>
<dbReference type="InterPro" id="IPR009056">
    <property type="entry name" value="Cyt_c-like_dom"/>
</dbReference>
<keyword evidence="3 6" id="KW-0479">Metal-binding</keyword>
<evidence type="ECO:0000259" key="8">
    <source>
        <dbReference type="PROSITE" id="PS51007"/>
    </source>
</evidence>
<feature type="chain" id="PRO_5045435381" description="Cytochrome c domain-containing protein" evidence="7">
    <location>
        <begin position="25"/>
        <end position="101"/>
    </location>
</feature>
<accession>A0ABQ4SFS0</accession>
<comment type="caution">
    <text evidence="9">The sequence shown here is derived from an EMBL/GenBank/DDBJ whole genome shotgun (WGS) entry which is preliminary data.</text>
</comment>
<keyword evidence="4" id="KW-0249">Electron transport</keyword>
<dbReference type="Gene3D" id="1.10.760.10">
    <property type="entry name" value="Cytochrome c-like domain"/>
    <property type="match status" value="1"/>
</dbReference>
<keyword evidence="5 6" id="KW-0408">Iron</keyword>
<name>A0ABQ4SFS0_9HYPH</name>
<evidence type="ECO:0000256" key="6">
    <source>
        <dbReference type="PROSITE-ProRule" id="PRU00433"/>
    </source>
</evidence>
<dbReference type="EMBL" id="BPQQ01000029">
    <property type="protein sequence ID" value="GJE00609.1"/>
    <property type="molecule type" value="Genomic_DNA"/>
</dbReference>
<feature type="signal peptide" evidence="7">
    <location>
        <begin position="1"/>
        <end position="24"/>
    </location>
</feature>
<dbReference type="PROSITE" id="PS51007">
    <property type="entry name" value="CYTC"/>
    <property type="match status" value="1"/>
</dbReference>
<dbReference type="InterPro" id="IPR036909">
    <property type="entry name" value="Cyt_c-like_dom_sf"/>
</dbReference>
<proteinExistence type="predicted"/>
<feature type="domain" description="Cytochrome c" evidence="8">
    <location>
        <begin position="20"/>
        <end position="99"/>
    </location>
</feature>
<evidence type="ECO:0000313" key="10">
    <source>
        <dbReference type="Proteomes" id="UP001055153"/>
    </source>
</evidence>
<evidence type="ECO:0000256" key="4">
    <source>
        <dbReference type="ARBA" id="ARBA00022982"/>
    </source>
</evidence>
<keyword evidence="10" id="KW-1185">Reference proteome</keyword>
<sequence>MRGLRALALLALALLGLGAAPAAAGPVPAPPGASSCSGCHGAHGEGAFAPLAGRPASDIAAALAAYRSGERPATVMTRIAKGFTEAESRAIAAYLEQQAAP</sequence>
<evidence type="ECO:0000256" key="7">
    <source>
        <dbReference type="SAM" id="SignalP"/>
    </source>
</evidence>
<dbReference type="Pfam" id="PF13442">
    <property type="entry name" value="Cytochrome_CBB3"/>
    <property type="match status" value="1"/>
</dbReference>
<protein>
    <recommendedName>
        <fullName evidence="8">Cytochrome c domain-containing protein</fullName>
    </recommendedName>
</protein>
<dbReference type="InterPro" id="IPR050597">
    <property type="entry name" value="Cytochrome_c_Oxidase_Subunit"/>
</dbReference>
<evidence type="ECO:0000256" key="3">
    <source>
        <dbReference type="ARBA" id="ARBA00022723"/>
    </source>
</evidence>
<evidence type="ECO:0000256" key="1">
    <source>
        <dbReference type="ARBA" id="ARBA00022448"/>
    </source>
</evidence>
<dbReference type="Proteomes" id="UP001055153">
    <property type="component" value="Unassembled WGS sequence"/>
</dbReference>
<evidence type="ECO:0000256" key="2">
    <source>
        <dbReference type="ARBA" id="ARBA00022617"/>
    </source>
</evidence>
<keyword evidence="7" id="KW-0732">Signal</keyword>
<organism evidence="9 10">
    <name type="scientific">Methylobacterium isbiliense</name>
    <dbReference type="NCBI Taxonomy" id="315478"/>
    <lineage>
        <taxon>Bacteria</taxon>
        <taxon>Pseudomonadati</taxon>
        <taxon>Pseudomonadota</taxon>
        <taxon>Alphaproteobacteria</taxon>
        <taxon>Hyphomicrobiales</taxon>
        <taxon>Methylobacteriaceae</taxon>
        <taxon>Methylobacterium</taxon>
    </lineage>
</organism>